<dbReference type="Proteomes" id="UP000663844">
    <property type="component" value="Unassembled WGS sequence"/>
</dbReference>
<dbReference type="Gene3D" id="2.60.120.260">
    <property type="entry name" value="Galactose-binding domain-like"/>
    <property type="match status" value="1"/>
</dbReference>
<reference evidence="1" key="1">
    <citation type="submission" date="2021-02" db="EMBL/GenBank/DDBJ databases">
        <authorList>
            <person name="Nowell W R."/>
        </authorList>
    </citation>
    <scope>NUCLEOTIDE SEQUENCE</scope>
</reference>
<sequence>INSHQWITSHTFKGYEFNITKLLPSVILQLRLIENFPVNDRSAWSVEQFHLFHIHTKLQWFTSTNTKWNSTFLKLINSTNTILYETKDVYFNENYILQIEFNCTNNILQYSLDLDNYLQYIYIGNKCLMNCFGHARFDFRESFDKDFNDINWLQLESYKQETNKILWTTIDRQAITRPIDLRPMRAIKWTYYFEQIPKTCQTPIYLLISVDGTLTWSILHQFDVSIKNMNTSVEIEAINTKHYIG</sequence>
<feature type="non-terminal residue" evidence="1">
    <location>
        <position position="1"/>
    </location>
</feature>
<evidence type="ECO:0000313" key="1">
    <source>
        <dbReference type="EMBL" id="CAF4307581.1"/>
    </source>
</evidence>
<proteinExistence type="predicted"/>
<dbReference type="EMBL" id="CAJOAZ010016706">
    <property type="protein sequence ID" value="CAF4307581.1"/>
    <property type="molecule type" value="Genomic_DNA"/>
</dbReference>
<gene>
    <name evidence="1" type="ORF">OXD698_LOCUS46447</name>
</gene>
<dbReference type="AlphaFoldDB" id="A0A820IIR5"/>
<evidence type="ECO:0000313" key="2">
    <source>
        <dbReference type="Proteomes" id="UP000663844"/>
    </source>
</evidence>
<name>A0A820IIR5_9BILA</name>
<accession>A0A820IIR5</accession>
<protein>
    <submittedName>
        <fullName evidence="1">Uncharacterized protein</fullName>
    </submittedName>
</protein>
<organism evidence="1 2">
    <name type="scientific">Adineta steineri</name>
    <dbReference type="NCBI Taxonomy" id="433720"/>
    <lineage>
        <taxon>Eukaryota</taxon>
        <taxon>Metazoa</taxon>
        <taxon>Spiralia</taxon>
        <taxon>Gnathifera</taxon>
        <taxon>Rotifera</taxon>
        <taxon>Eurotatoria</taxon>
        <taxon>Bdelloidea</taxon>
        <taxon>Adinetida</taxon>
        <taxon>Adinetidae</taxon>
        <taxon>Adineta</taxon>
    </lineage>
</organism>
<comment type="caution">
    <text evidence="1">The sequence shown here is derived from an EMBL/GenBank/DDBJ whole genome shotgun (WGS) entry which is preliminary data.</text>
</comment>
<feature type="non-terminal residue" evidence="1">
    <location>
        <position position="245"/>
    </location>
</feature>